<feature type="transmembrane region" description="Helical" evidence="7">
    <location>
        <begin position="779"/>
        <end position="805"/>
    </location>
</feature>
<feature type="domain" description="ABC3 transporter permease C-terminal" evidence="8">
    <location>
        <begin position="273"/>
        <end position="393"/>
    </location>
</feature>
<keyword evidence="5 7" id="KW-0472">Membrane</keyword>
<feature type="transmembrane region" description="Helical" evidence="7">
    <location>
        <begin position="505"/>
        <end position="525"/>
    </location>
</feature>
<evidence type="ECO:0000256" key="4">
    <source>
        <dbReference type="ARBA" id="ARBA00022989"/>
    </source>
</evidence>
<dbReference type="GO" id="GO:0005886">
    <property type="term" value="C:plasma membrane"/>
    <property type="evidence" value="ECO:0007669"/>
    <property type="project" value="UniProtKB-SubCell"/>
</dbReference>
<feature type="transmembrane region" description="Helical" evidence="7">
    <location>
        <begin position="412"/>
        <end position="432"/>
    </location>
</feature>
<dbReference type="Pfam" id="PF02687">
    <property type="entry name" value="FtsX"/>
    <property type="match status" value="2"/>
</dbReference>
<protein>
    <submittedName>
        <fullName evidence="11">Unannotated protein</fullName>
    </submittedName>
</protein>
<feature type="transmembrane region" description="Helical" evidence="7">
    <location>
        <begin position="724"/>
        <end position="752"/>
    </location>
</feature>
<evidence type="ECO:0000259" key="8">
    <source>
        <dbReference type="Pfam" id="PF02687"/>
    </source>
</evidence>
<evidence type="ECO:0000256" key="2">
    <source>
        <dbReference type="ARBA" id="ARBA00022475"/>
    </source>
</evidence>
<name>A0A6J6IYW8_9ZZZZ</name>
<feature type="domain" description="ABC3 transporter permease C-terminal" evidence="8">
    <location>
        <begin position="731"/>
        <end position="846"/>
    </location>
</feature>
<accession>A0A6J6IYW8</accession>
<feature type="transmembrane region" description="Helical" evidence="7">
    <location>
        <begin position="269"/>
        <end position="294"/>
    </location>
</feature>
<dbReference type="GO" id="GO:0022857">
    <property type="term" value="F:transmembrane transporter activity"/>
    <property type="evidence" value="ECO:0007669"/>
    <property type="project" value="TreeGrafter"/>
</dbReference>
<organism evidence="11">
    <name type="scientific">freshwater metagenome</name>
    <dbReference type="NCBI Taxonomy" id="449393"/>
    <lineage>
        <taxon>unclassified sequences</taxon>
        <taxon>metagenomes</taxon>
        <taxon>ecological metagenomes</taxon>
    </lineage>
</organism>
<feature type="transmembrane region" description="Helical" evidence="7">
    <location>
        <begin position="20"/>
        <end position="40"/>
    </location>
</feature>
<evidence type="ECO:0000256" key="5">
    <source>
        <dbReference type="ARBA" id="ARBA00023136"/>
    </source>
</evidence>
<feature type="domain" description="MacB-like periplasmic core" evidence="9">
    <location>
        <begin position="501"/>
        <end position="697"/>
    </location>
</feature>
<proteinExistence type="inferred from homology"/>
<feature type="transmembrane region" description="Helical" evidence="7">
    <location>
        <begin position="817"/>
        <end position="837"/>
    </location>
</feature>
<gene>
    <name evidence="10" type="ORF">UFOPK1421_00578</name>
    <name evidence="11" type="ORF">UFOPK1960_00605</name>
    <name evidence="12" type="ORF">UFOPK4422_00340</name>
</gene>
<dbReference type="PANTHER" id="PTHR30572">
    <property type="entry name" value="MEMBRANE COMPONENT OF TRANSPORTER-RELATED"/>
    <property type="match status" value="1"/>
</dbReference>
<keyword evidence="2" id="KW-1003">Cell membrane</keyword>
<dbReference type="EMBL" id="CAFBRX010000021">
    <property type="protein sequence ID" value="CAB5114092.1"/>
    <property type="molecule type" value="Genomic_DNA"/>
</dbReference>
<evidence type="ECO:0000256" key="6">
    <source>
        <dbReference type="ARBA" id="ARBA00038076"/>
    </source>
</evidence>
<dbReference type="InterPro" id="IPR025857">
    <property type="entry name" value="MacB_PCD"/>
</dbReference>
<evidence type="ECO:0000256" key="3">
    <source>
        <dbReference type="ARBA" id="ARBA00022692"/>
    </source>
</evidence>
<evidence type="ECO:0000256" key="7">
    <source>
        <dbReference type="SAM" id="Phobius"/>
    </source>
</evidence>
<feature type="transmembrane region" description="Helical" evidence="7">
    <location>
        <begin position="361"/>
        <end position="383"/>
    </location>
</feature>
<dbReference type="EMBL" id="CAEZVL010000072">
    <property type="protein sequence ID" value="CAB4629816.1"/>
    <property type="molecule type" value="Genomic_DNA"/>
</dbReference>
<evidence type="ECO:0000313" key="11">
    <source>
        <dbReference type="EMBL" id="CAB4629816.1"/>
    </source>
</evidence>
<dbReference type="EMBL" id="CAEZSL010000049">
    <property type="protein sequence ID" value="CAB4539769.1"/>
    <property type="molecule type" value="Genomic_DNA"/>
</dbReference>
<dbReference type="InterPro" id="IPR003838">
    <property type="entry name" value="ABC3_permease_C"/>
</dbReference>
<dbReference type="PANTHER" id="PTHR30572:SF4">
    <property type="entry name" value="ABC TRANSPORTER PERMEASE YTRF"/>
    <property type="match status" value="1"/>
</dbReference>
<reference evidence="11" key="1">
    <citation type="submission" date="2020-05" db="EMBL/GenBank/DDBJ databases">
        <authorList>
            <person name="Chiriac C."/>
            <person name="Salcher M."/>
            <person name="Ghai R."/>
            <person name="Kavagutti S V."/>
        </authorList>
    </citation>
    <scope>NUCLEOTIDE SEQUENCE</scope>
</reference>
<evidence type="ECO:0000259" key="9">
    <source>
        <dbReference type="Pfam" id="PF12704"/>
    </source>
</evidence>
<feature type="transmembrane region" description="Helical" evidence="7">
    <location>
        <begin position="438"/>
        <end position="464"/>
    </location>
</feature>
<evidence type="ECO:0000313" key="10">
    <source>
        <dbReference type="EMBL" id="CAB4539769.1"/>
    </source>
</evidence>
<evidence type="ECO:0000313" key="12">
    <source>
        <dbReference type="EMBL" id="CAB5114092.1"/>
    </source>
</evidence>
<feature type="domain" description="MacB-like periplasmic core" evidence="9">
    <location>
        <begin position="21"/>
        <end position="237"/>
    </location>
</feature>
<sequence length="854" mass="88940">MVSPVVRLTARGVVARKFRILLTTLAVVSGVAFVSGAFVLTDSVKSAIDNLFEELRGDIDLEVRTTIAFGDEARGERDPVPLSLLPEISKIEGVRLVEANLRRSATIIKADGEPLKVSGPAFGIAWDGPEGLDGRTLIAGTAPKGTKDVAIDKSSAKRAGYEIGDIVTIVGPTGKDQFTLVGLTGSGNTNGGGGASISAFNPDTANDFLGAQDQADSLLIGVLPGFSLSEVQASVEEMLPESIEVITGVQAAKEISGSINDVIDIFGKVLLGFAAISLFVSAFLIFNTFAIIVSQRLRELALMRAVGASTQQIRAMIIGEGLIIGIIATGLGILGGLGVAQGITALFNAAGAAFPTAGLTLSLRTILVSVFIGIGVTVTAAIVPAIRASRIPPVAAMRPELGFSALQRSKRLVVGLTTLLVGIALFSIGLFLQPGGTIITLASSAIGAVLLFLGVASLSTTIAAPASRLISRILPMPFRPMTRSVPGRLASRNAQRTPRRTASTASALMVGLALVSTVSVVAASVKKSFTEQLQSSVTADFFITNLSFQGLPVAFAERLDALDELGSVSPFRATRALVNGEEKQIGAVKPEMGDIVDVGVIEGSIESLAEGKLLLHKDPARDLGLGIGDSLDITWQNGTTATLIIGGIYTEAVLAGNWLIGLETLSQASKAPPVDFFIGAKIADGVSIEDARAAVEKVAEDFPSAEVQDQSEFQKSQEDQLNQLLAIVYGLLIFAILIAVLGIANTMALSVYERTREFGLLRAVGMSKRHLKRSVRWEAIIVSVFGATLGVVVGIPLGVSVAMALPDSFVTTTQIPVNTIVAILLASIVVGIVAAIFPARRTAKLDVLAAIATQ</sequence>
<dbReference type="AlphaFoldDB" id="A0A6J6IYW8"/>
<comment type="subcellular location">
    <subcellularLocation>
        <location evidence="1">Cell membrane</location>
        <topology evidence="1">Multi-pass membrane protein</topology>
    </subcellularLocation>
</comment>
<keyword evidence="3 7" id="KW-0812">Transmembrane</keyword>
<keyword evidence="4 7" id="KW-1133">Transmembrane helix</keyword>
<feature type="transmembrane region" description="Helical" evidence="7">
    <location>
        <begin position="315"/>
        <end position="341"/>
    </location>
</feature>
<dbReference type="InterPro" id="IPR050250">
    <property type="entry name" value="Macrolide_Exporter_MacB"/>
</dbReference>
<comment type="similarity">
    <text evidence="6">Belongs to the ABC-4 integral membrane protein family.</text>
</comment>
<dbReference type="Pfam" id="PF12704">
    <property type="entry name" value="MacB_PCD"/>
    <property type="match status" value="2"/>
</dbReference>
<evidence type="ECO:0000256" key="1">
    <source>
        <dbReference type="ARBA" id="ARBA00004651"/>
    </source>
</evidence>